<evidence type="ECO:0000259" key="2">
    <source>
        <dbReference type="Pfam" id="PF13648"/>
    </source>
</evidence>
<evidence type="ECO:0000313" key="3">
    <source>
        <dbReference type="EMBL" id="PJJ68208.1"/>
    </source>
</evidence>
<gene>
    <name evidence="3" type="ORF">CLV73_2244</name>
</gene>
<name>A0A2M9CBH7_9FLAO</name>
<sequence length="155" mass="17308">MKKLALLFAGLSLLSISACKDDNTEQVYPLVGTWSPIKEVRTTIQASGAGVSDEISYTDCEKASRWVFNEGSTGKRKDSDDDSANPGQCIVSPDRMFTYIYNEDKSIQIKYVGTVEPEKGKVTLLNDTTLNLTIEDKTDPNKYYSVTYTMKRIPQ</sequence>
<evidence type="ECO:0000313" key="4">
    <source>
        <dbReference type="Proteomes" id="UP000228740"/>
    </source>
</evidence>
<reference evidence="3 4" key="1">
    <citation type="submission" date="2017-11" db="EMBL/GenBank/DDBJ databases">
        <title>Genomic Encyclopedia of Archaeal and Bacterial Type Strains, Phase II (KMG-II): From Individual Species to Whole Genera.</title>
        <authorList>
            <person name="Goeker M."/>
        </authorList>
    </citation>
    <scope>NUCLEOTIDE SEQUENCE [LARGE SCALE GENOMIC DNA]</scope>
    <source>
        <strain evidence="3 4">DSM 27617</strain>
    </source>
</reference>
<evidence type="ECO:0000256" key="1">
    <source>
        <dbReference type="SAM" id="SignalP"/>
    </source>
</evidence>
<comment type="caution">
    <text evidence="3">The sequence shown here is derived from an EMBL/GenBank/DDBJ whole genome shotgun (WGS) entry which is preliminary data.</text>
</comment>
<feature type="domain" description="Lipocalin-like" evidence="2">
    <location>
        <begin position="30"/>
        <end position="132"/>
    </location>
</feature>
<feature type="chain" id="PRO_5014863979" evidence="1">
    <location>
        <begin position="21"/>
        <end position="155"/>
    </location>
</feature>
<feature type="signal peptide" evidence="1">
    <location>
        <begin position="1"/>
        <end position="20"/>
    </location>
</feature>
<protein>
    <submittedName>
        <fullName evidence="3">Lipocalin-like protein</fullName>
    </submittedName>
</protein>
<dbReference type="PROSITE" id="PS51257">
    <property type="entry name" value="PROKAR_LIPOPROTEIN"/>
    <property type="match status" value="1"/>
</dbReference>
<dbReference type="Proteomes" id="UP000228740">
    <property type="component" value="Unassembled WGS sequence"/>
</dbReference>
<keyword evidence="1" id="KW-0732">Signal</keyword>
<proteinExistence type="predicted"/>
<dbReference type="EMBL" id="PGFD01000001">
    <property type="protein sequence ID" value="PJJ68208.1"/>
    <property type="molecule type" value="Genomic_DNA"/>
</dbReference>
<dbReference type="OrthoDB" id="1263404at2"/>
<accession>A0A2M9CBH7</accession>
<keyword evidence="4" id="KW-1185">Reference proteome</keyword>
<dbReference type="RefSeq" id="WP_100376845.1">
    <property type="nucleotide sequence ID" value="NZ_PGFD01000001.1"/>
</dbReference>
<dbReference type="Pfam" id="PF13648">
    <property type="entry name" value="Lipocalin_4"/>
    <property type="match status" value="1"/>
</dbReference>
<dbReference type="InterPro" id="IPR024311">
    <property type="entry name" value="Lipocalin-like"/>
</dbReference>
<organism evidence="3 4">
    <name type="scientific">Chryseobacterium geocarposphaerae</name>
    <dbReference type="NCBI Taxonomy" id="1416776"/>
    <lineage>
        <taxon>Bacteria</taxon>
        <taxon>Pseudomonadati</taxon>
        <taxon>Bacteroidota</taxon>
        <taxon>Flavobacteriia</taxon>
        <taxon>Flavobacteriales</taxon>
        <taxon>Weeksellaceae</taxon>
        <taxon>Chryseobacterium group</taxon>
        <taxon>Chryseobacterium</taxon>
    </lineage>
</organism>
<dbReference type="AlphaFoldDB" id="A0A2M9CBH7"/>